<organism evidence="2 3">
    <name type="scientific">Pseudolactococcus raffinolactis</name>
    <dbReference type="NCBI Taxonomy" id="1366"/>
    <lineage>
        <taxon>Bacteria</taxon>
        <taxon>Bacillati</taxon>
        <taxon>Bacillota</taxon>
        <taxon>Bacilli</taxon>
        <taxon>Lactobacillales</taxon>
        <taxon>Streptococcaceae</taxon>
        <taxon>Pseudolactococcus</taxon>
    </lineage>
</organism>
<dbReference type="SUPFAM" id="SSF52743">
    <property type="entry name" value="Subtilisin-like"/>
    <property type="match status" value="1"/>
</dbReference>
<dbReference type="AlphaFoldDB" id="A0AAE6YLF1"/>
<keyword evidence="3" id="KW-1185">Reference proteome</keyword>
<gene>
    <name evidence="2" type="ORF">GU334_05775</name>
</gene>
<evidence type="ECO:0000313" key="3">
    <source>
        <dbReference type="Proteomes" id="UP000501558"/>
    </source>
</evidence>
<name>A0AAE6YLF1_9LACT</name>
<dbReference type="GO" id="GO:0004252">
    <property type="term" value="F:serine-type endopeptidase activity"/>
    <property type="evidence" value="ECO:0007669"/>
    <property type="project" value="InterPro"/>
</dbReference>
<dbReference type="Pfam" id="PF00082">
    <property type="entry name" value="Peptidase_S8"/>
    <property type="match status" value="1"/>
</dbReference>
<dbReference type="Gene3D" id="3.40.50.200">
    <property type="entry name" value="Peptidase S8/S53 domain"/>
    <property type="match status" value="1"/>
</dbReference>
<dbReference type="CDD" id="cd04847">
    <property type="entry name" value="Peptidases_S8_Subtilisin_like_2"/>
    <property type="match status" value="1"/>
</dbReference>
<dbReference type="EMBL" id="CP047628">
    <property type="protein sequence ID" value="QIW58442.1"/>
    <property type="molecule type" value="Genomic_DNA"/>
</dbReference>
<protein>
    <submittedName>
        <fullName evidence="2">S8 family serine peptidase</fullName>
    </submittedName>
</protein>
<sequence length="654" mass="73426">MVERHPIINFEPREYDTGITPGGGSSQKPKWVLSDEALQERIMNLASDIDEINKDWSINDQYGIPKAIKVEFIEKAKAKSHQSKIINVFTVNDDTKQIAMASEYSIVMKVKTIQELEIIKSHLTDEQRNDVQISAITGINEFEPIFETKSGNTKYKLSVLDFLDYDENQSSMNYIESKFRENNLDYKIVKYGMKNVIELQESNFDKLTFIRNLPIKSFEPMEETSPFRISGLEFGEEDRSPFIQYDSEKKYPVIGLLDSGVTINRYTSNWVRRGEGSRYLDDELNTGHGTYIASLLIHGDQLNGFSDSSTKGCRIIDVPVVPRNSITGPELITNIENAILSNPEVKIWNLSVSLADEIHDDRFSDFSIELDRIQDTYKVLIFKSAGNDTAFYHGGEAGKLNVGAESVRSVTIGSMNRASDKYGFSVENYPSPYSRKGRGPASIVKPELSFYGGDVFANKLNPVATEDFEIIGEKGYGADGEVIRQIGTSFSTPKVAKTAAELALFLDEEEFNPLLIKALLIHSASFPKNVSLSDKEKSKKLGFGKPCKASTILSDDNYSSTLLLQGTLEKKKNIDIMDFPYPKNLVEDGKFKGQITATLVYSPYLEGELGSEYCQSNLTLRIGTYDEQSERENKFAIFNPIKKEGAQNILVHSI</sequence>
<evidence type="ECO:0000313" key="2">
    <source>
        <dbReference type="EMBL" id="QIW58442.1"/>
    </source>
</evidence>
<dbReference type="InterPro" id="IPR034074">
    <property type="entry name" value="Y4bN_pept_dom"/>
</dbReference>
<accession>A0AAE6YLF1</accession>
<dbReference type="RefSeq" id="WP_167841332.1">
    <property type="nucleotide sequence ID" value="NZ_CP047628.1"/>
</dbReference>
<dbReference type="GO" id="GO:0006508">
    <property type="term" value="P:proteolysis"/>
    <property type="evidence" value="ECO:0007669"/>
    <property type="project" value="InterPro"/>
</dbReference>
<reference evidence="2 3" key="1">
    <citation type="submission" date="2019-12" db="EMBL/GenBank/DDBJ databases">
        <title>Whole genome sequences of Lactococcus raffinolactis strains isolated from sewage.</title>
        <authorList>
            <person name="Ybazeta G."/>
            <person name="Ross M."/>
            <person name="Brabant-Kirwan D."/>
            <person name="Saleh M."/>
            <person name="Dillon J.A."/>
            <person name="Splinter K."/>
            <person name="Nokhbeh R."/>
        </authorList>
    </citation>
    <scope>NUCLEOTIDE SEQUENCE [LARGE SCALE GENOMIC DNA]</scope>
    <source>
        <strain evidence="2 3">Lr_19_14</strain>
    </source>
</reference>
<dbReference type="InterPro" id="IPR036852">
    <property type="entry name" value="Peptidase_S8/S53_dom_sf"/>
</dbReference>
<feature type="domain" description="Peptidase S8/S53" evidence="1">
    <location>
        <begin position="252"/>
        <end position="544"/>
    </location>
</feature>
<dbReference type="Proteomes" id="UP000501558">
    <property type="component" value="Chromosome"/>
</dbReference>
<dbReference type="InterPro" id="IPR000209">
    <property type="entry name" value="Peptidase_S8/S53_dom"/>
</dbReference>
<evidence type="ECO:0000259" key="1">
    <source>
        <dbReference type="Pfam" id="PF00082"/>
    </source>
</evidence>
<proteinExistence type="predicted"/>